<dbReference type="GeneID" id="105431885"/>
<evidence type="ECO:0000313" key="1">
    <source>
        <dbReference type="Proteomes" id="UP000504615"/>
    </source>
</evidence>
<evidence type="ECO:0000313" key="2">
    <source>
        <dbReference type="RefSeq" id="XP_011644672.1"/>
    </source>
</evidence>
<dbReference type="KEGG" id="pbar:105431885"/>
<name>A0A6I9WNL3_9HYME</name>
<dbReference type="InterPro" id="IPR036397">
    <property type="entry name" value="RNaseH_sf"/>
</dbReference>
<proteinExistence type="predicted"/>
<dbReference type="InterPro" id="IPR012337">
    <property type="entry name" value="RNaseH-like_sf"/>
</dbReference>
<dbReference type="OrthoDB" id="6343797at2759"/>
<dbReference type="SUPFAM" id="SSF53098">
    <property type="entry name" value="Ribonuclease H-like"/>
    <property type="match status" value="1"/>
</dbReference>
<protein>
    <submittedName>
        <fullName evidence="2">Uncharacterized protein LOC105431885</fullName>
    </submittedName>
</protein>
<dbReference type="RefSeq" id="XP_011644672.1">
    <property type="nucleotide sequence ID" value="XM_011646370.1"/>
</dbReference>
<gene>
    <name evidence="2" type="primary">LOC105431885</name>
</gene>
<dbReference type="Proteomes" id="UP000504615">
    <property type="component" value="Unplaced"/>
</dbReference>
<organism evidence="1 2">
    <name type="scientific">Pogonomyrmex barbatus</name>
    <name type="common">red harvester ant</name>
    <dbReference type="NCBI Taxonomy" id="144034"/>
    <lineage>
        <taxon>Eukaryota</taxon>
        <taxon>Metazoa</taxon>
        <taxon>Ecdysozoa</taxon>
        <taxon>Arthropoda</taxon>
        <taxon>Hexapoda</taxon>
        <taxon>Insecta</taxon>
        <taxon>Pterygota</taxon>
        <taxon>Neoptera</taxon>
        <taxon>Endopterygota</taxon>
        <taxon>Hymenoptera</taxon>
        <taxon>Apocrita</taxon>
        <taxon>Aculeata</taxon>
        <taxon>Formicoidea</taxon>
        <taxon>Formicidae</taxon>
        <taxon>Myrmicinae</taxon>
        <taxon>Pogonomyrmex</taxon>
    </lineage>
</organism>
<reference evidence="2" key="1">
    <citation type="submission" date="2025-08" db="UniProtKB">
        <authorList>
            <consortium name="RefSeq"/>
        </authorList>
    </citation>
    <scope>IDENTIFICATION</scope>
</reference>
<keyword evidence="1" id="KW-1185">Reference proteome</keyword>
<sequence>MRSYDDMWQVDVVEIRPYARQNKAYNYVMTVIDVLNKGKEFYNAAVKAVMNRYNIHHYSTYSVMKAAMVERINHMLKNDMWRLFTLNGSYKWLNALLRLISEYNNHALNDRNRLADITPALSRDSFP</sequence>
<dbReference type="PANTHER" id="PTHR46585:SF1">
    <property type="entry name" value="CHROMO DOMAIN-CONTAINING PROTEIN"/>
    <property type="match status" value="1"/>
</dbReference>
<dbReference type="GO" id="GO:0003676">
    <property type="term" value="F:nucleic acid binding"/>
    <property type="evidence" value="ECO:0007669"/>
    <property type="project" value="InterPro"/>
</dbReference>
<dbReference type="AlphaFoldDB" id="A0A6I9WNL3"/>
<dbReference type="Gene3D" id="3.30.420.10">
    <property type="entry name" value="Ribonuclease H-like superfamily/Ribonuclease H"/>
    <property type="match status" value="1"/>
</dbReference>
<accession>A0A6I9WNL3</accession>
<dbReference type="PANTHER" id="PTHR46585">
    <property type="entry name" value="INTEGRASE CORE DOMAIN CONTAINING PROTEIN"/>
    <property type="match status" value="1"/>
</dbReference>